<keyword evidence="2 4" id="KW-0479">Metal-binding</keyword>
<evidence type="ECO:0000313" key="7">
    <source>
        <dbReference type="EMBL" id="RJF90450.1"/>
    </source>
</evidence>
<evidence type="ECO:0000256" key="6">
    <source>
        <dbReference type="PIRSR" id="PIRSR031924-51"/>
    </source>
</evidence>
<dbReference type="AlphaFoldDB" id="A0A418WKB1"/>
<comment type="function">
    <text evidence="4">Alkaline phosphatase with broad substrate specificity.</text>
</comment>
<evidence type="ECO:0000313" key="8">
    <source>
        <dbReference type="Proteomes" id="UP000286100"/>
    </source>
</evidence>
<dbReference type="CDD" id="cd16016">
    <property type="entry name" value="AP-SPAP"/>
    <property type="match status" value="1"/>
</dbReference>
<comment type="cofactor">
    <cofactor evidence="4">
        <name>Zn(2+)</name>
        <dbReference type="ChEBI" id="CHEBI:29105"/>
    </cofactor>
    <text evidence="4">Binds 2 Zn(2+) ions.</text>
</comment>
<dbReference type="EC" id="3.1.3.1" evidence="4"/>
<organism evidence="7 8">
    <name type="scientific">Sphingomonas cavernae</name>
    <dbReference type="NCBI Taxonomy" id="2320861"/>
    <lineage>
        <taxon>Bacteria</taxon>
        <taxon>Pseudomonadati</taxon>
        <taxon>Pseudomonadota</taxon>
        <taxon>Alphaproteobacteria</taxon>
        <taxon>Sphingomonadales</taxon>
        <taxon>Sphingomonadaceae</taxon>
        <taxon>Sphingomonas</taxon>
    </lineage>
</organism>
<reference evidence="7 8" key="1">
    <citation type="submission" date="2018-09" db="EMBL/GenBank/DDBJ databases">
        <authorList>
            <person name="Zhu H."/>
        </authorList>
    </citation>
    <scope>NUCLEOTIDE SEQUENCE [LARGE SCALE GENOMIC DNA]</scope>
    <source>
        <strain evidence="7 8">K2R01-6</strain>
    </source>
</reference>
<comment type="catalytic activity">
    <reaction evidence="4">
        <text>a phosphate monoester + H2O = an alcohol + phosphate</text>
        <dbReference type="Rhea" id="RHEA:15017"/>
        <dbReference type="ChEBI" id="CHEBI:15377"/>
        <dbReference type="ChEBI" id="CHEBI:30879"/>
        <dbReference type="ChEBI" id="CHEBI:43474"/>
        <dbReference type="ChEBI" id="CHEBI:67140"/>
        <dbReference type="EC" id="3.1.3.1"/>
    </reaction>
</comment>
<dbReference type="SUPFAM" id="SSF53649">
    <property type="entry name" value="Alkaline phosphatase-like"/>
    <property type="match status" value="1"/>
</dbReference>
<sequence length="578" mass="61343">MSLSRNAASSSAHFILRGSPYTSPTAPVGDKELFVKTHARVTALLTALAIPAALAAQPAQKPKLLVAISVDQFSANVFAEYRPLFKDGMKRLQDGVVFPSGYQSHAATETCPGHSTILTGSHPARTGIIANNWFDLSLGREDKKVYCSEDTDAPGSNSDKYVVSTKLLKVPTLGDRLKTADPAARVVAVAGKDRAAVMMGGHETDQMWFWGGKSYVTLADRTAAPPATVNAINARVAALIAKPAKATLPAQCRSRSVAVPVSTAQQVGVLADRKAEDFRSFRAASDFDAATTDLAIGLMKELKLGQGASTDVLTIGLSATDYVGHGFGTEGAEMCAQMVGLDANIGRILSALDASGVPYAVVLTADHGGHDLPERNKQRGFADAERVDVALLPGNFGKALAGELGLNIDGPLFYGDGPFGDWYLSKAVSNTQRDRVLALAKAKLLAHPQVAAVLTKEELRRVADPKPPVEEWDLAQRSRASFDPERSGDLVVLLKSHVTPISKPGPGYVATHGSPWIYDRRVPIIFYRPGTTGFEQPLGVETVDILPTLASLVELKVPAEEIDGRCLDLDAGTGSTCP</sequence>
<evidence type="ECO:0000256" key="2">
    <source>
        <dbReference type="ARBA" id="ARBA00022723"/>
    </source>
</evidence>
<feature type="active site" description="Phosphothreonine intermediate" evidence="5">
    <location>
        <position position="110"/>
    </location>
</feature>
<feature type="binding site" evidence="6">
    <location>
        <position position="131"/>
    </location>
    <ligand>
        <name>substrate</name>
    </ligand>
</feature>
<dbReference type="InterPro" id="IPR017850">
    <property type="entry name" value="Alkaline_phosphatase_core_sf"/>
</dbReference>
<keyword evidence="3" id="KW-0732">Signal</keyword>
<evidence type="ECO:0000256" key="1">
    <source>
        <dbReference type="ARBA" id="ARBA00022553"/>
    </source>
</evidence>
<gene>
    <name evidence="7" type="ORF">D3876_09420</name>
</gene>
<dbReference type="GO" id="GO:0046872">
    <property type="term" value="F:metal ion binding"/>
    <property type="evidence" value="ECO:0007669"/>
    <property type="project" value="UniProtKB-KW"/>
</dbReference>
<evidence type="ECO:0000256" key="4">
    <source>
        <dbReference type="PIRNR" id="PIRNR031924"/>
    </source>
</evidence>
<dbReference type="Pfam" id="PF01663">
    <property type="entry name" value="Phosphodiest"/>
    <property type="match status" value="1"/>
</dbReference>
<feature type="binding site" evidence="6">
    <location>
        <begin position="192"/>
        <end position="194"/>
    </location>
    <ligand>
        <name>substrate</name>
    </ligand>
</feature>
<dbReference type="Gene3D" id="3.30.1360.150">
    <property type="match status" value="1"/>
</dbReference>
<keyword evidence="8" id="KW-1185">Reference proteome</keyword>
<proteinExistence type="predicted"/>
<evidence type="ECO:0000256" key="5">
    <source>
        <dbReference type="PIRSR" id="PIRSR031924-50"/>
    </source>
</evidence>
<name>A0A418WKB1_9SPHN</name>
<dbReference type="InterPro" id="IPR002591">
    <property type="entry name" value="Phosphodiest/P_Trfase"/>
</dbReference>
<dbReference type="PANTHER" id="PTHR10151">
    <property type="entry name" value="ECTONUCLEOTIDE PYROPHOSPHATASE/PHOSPHODIESTERASE"/>
    <property type="match status" value="1"/>
</dbReference>
<dbReference type="RefSeq" id="WP_119761656.1">
    <property type="nucleotide sequence ID" value="NZ_QYUM01000003.1"/>
</dbReference>
<accession>A0A418WKB1</accession>
<dbReference type="Gene3D" id="3.40.720.10">
    <property type="entry name" value="Alkaline Phosphatase, subunit A"/>
    <property type="match status" value="1"/>
</dbReference>
<dbReference type="PIRSF" id="PIRSF031924">
    <property type="entry name" value="Pi-irrepressible_AP"/>
    <property type="match status" value="1"/>
</dbReference>
<keyword evidence="4" id="KW-0862">Zinc</keyword>
<evidence type="ECO:0000256" key="3">
    <source>
        <dbReference type="ARBA" id="ARBA00022729"/>
    </source>
</evidence>
<dbReference type="Proteomes" id="UP000286100">
    <property type="component" value="Unassembled WGS sequence"/>
</dbReference>
<dbReference type="PANTHER" id="PTHR10151:SF120">
    <property type="entry name" value="BIS(5'-ADENOSYL)-TRIPHOSPHATASE"/>
    <property type="match status" value="1"/>
</dbReference>
<dbReference type="InterPro" id="IPR026263">
    <property type="entry name" value="Alkaline_phosphatase_prok"/>
</dbReference>
<dbReference type="OrthoDB" id="9766127at2"/>
<dbReference type="GO" id="GO:0004035">
    <property type="term" value="F:alkaline phosphatase activity"/>
    <property type="evidence" value="ECO:0007669"/>
    <property type="project" value="UniProtKB-EC"/>
</dbReference>
<protein>
    <recommendedName>
        <fullName evidence="4">Alkaline phosphatase</fullName>
        <ecNumber evidence="4">3.1.3.1</ecNumber>
    </recommendedName>
</protein>
<keyword evidence="1 5" id="KW-0597">Phosphoprotein</keyword>
<dbReference type="EMBL" id="QYUM01000003">
    <property type="protein sequence ID" value="RJF90450.1"/>
    <property type="molecule type" value="Genomic_DNA"/>
</dbReference>
<comment type="caution">
    <text evidence="7">The sequence shown here is derived from an EMBL/GenBank/DDBJ whole genome shotgun (WGS) entry which is preliminary data.</text>
</comment>